<dbReference type="KEGG" id="cbq:AL705_04285"/>
<dbReference type="InterPro" id="IPR027417">
    <property type="entry name" value="P-loop_NTPase"/>
</dbReference>
<dbReference type="Pfam" id="PF00005">
    <property type="entry name" value="ABC_tran"/>
    <property type="match status" value="1"/>
</dbReference>
<feature type="transmembrane region" description="Helical" evidence="11">
    <location>
        <begin position="168"/>
        <end position="188"/>
    </location>
</feature>
<dbReference type="PANTHER" id="PTHR24221:SF397">
    <property type="entry name" value="ABC TRANSPORTER, ATP-BINDING TRANSMEMBRANE PROTEIN"/>
    <property type="match status" value="1"/>
</dbReference>
<name>A0A0M5KZK1_9ACTN</name>
<evidence type="ECO:0000256" key="11">
    <source>
        <dbReference type="SAM" id="Phobius"/>
    </source>
</evidence>
<dbReference type="GO" id="GO:0034040">
    <property type="term" value="F:ATPase-coupled lipid transmembrane transporter activity"/>
    <property type="evidence" value="ECO:0007669"/>
    <property type="project" value="TreeGrafter"/>
</dbReference>
<keyword evidence="17" id="KW-1185">Reference proteome</keyword>
<feature type="transmembrane region" description="Helical" evidence="11">
    <location>
        <begin position="258"/>
        <end position="280"/>
    </location>
</feature>
<evidence type="ECO:0000313" key="16">
    <source>
        <dbReference type="Proteomes" id="UP000068137"/>
    </source>
</evidence>
<dbReference type="InterPro" id="IPR003439">
    <property type="entry name" value="ABC_transporter-like_ATP-bd"/>
</dbReference>
<evidence type="ECO:0000256" key="5">
    <source>
        <dbReference type="ARBA" id="ARBA00022692"/>
    </source>
</evidence>
<dbReference type="SMART" id="SM00382">
    <property type="entry name" value="AAA"/>
    <property type="match status" value="1"/>
</dbReference>
<feature type="domain" description="ABC transporter" evidence="12">
    <location>
        <begin position="349"/>
        <end position="582"/>
    </location>
</feature>
<dbReference type="InterPro" id="IPR003593">
    <property type="entry name" value="AAA+_ATPase"/>
</dbReference>
<dbReference type="GO" id="GO:0140359">
    <property type="term" value="F:ABC-type transporter activity"/>
    <property type="evidence" value="ECO:0007669"/>
    <property type="project" value="InterPro"/>
</dbReference>
<evidence type="ECO:0000256" key="9">
    <source>
        <dbReference type="ARBA" id="ARBA00023136"/>
    </source>
</evidence>
<dbReference type="EMBL" id="CP012390">
    <property type="protein sequence ID" value="ALE18985.1"/>
    <property type="molecule type" value="Genomic_DNA"/>
</dbReference>
<gene>
    <name evidence="15" type="primary">irtA_1</name>
    <name evidence="14" type="ORF">AL705_04285</name>
    <name evidence="15" type="ORF">LC603019_00804</name>
</gene>
<dbReference type="PATRIC" id="fig|1562462.4.peg.873"/>
<comment type="similarity">
    <text evidence="10">Belongs to the ABC transporter superfamily. Siderophore-Fe(3+) uptake transporter (SIUT) (TC 3.A.1.21) family.</text>
</comment>
<keyword evidence="3" id="KW-1003">Cell membrane</keyword>
<dbReference type="GO" id="GO:0005886">
    <property type="term" value="C:plasma membrane"/>
    <property type="evidence" value="ECO:0007669"/>
    <property type="project" value="UniProtKB-SubCell"/>
</dbReference>
<dbReference type="SUPFAM" id="SSF90123">
    <property type="entry name" value="ABC transporter transmembrane region"/>
    <property type="match status" value="1"/>
</dbReference>
<dbReference type="STRING" id="1528099.AL705_04285"/>
<dbReference type="GO" id="GO:0005524">
    <property type="term" value="F:ATP binding"/>
    <property type="evidence" value="ECO:0007669"/>
    <property type="project" value="UniProtKB-KW"/>
</dbReference>
<keyword evidence="9 11" id="KW-0472">Membrane</keyword>
<dbReference type="Pfam" id="PF00664">
    <property type="entry name" value="ABC_membrane"/>
    <property type="match status" value="1"/>
</dbReference>
<evidence type="ECO:0000259" key="13">
    <source>
        <dbReference type="PROSITE" id="PS50929"/>
    </source>
</evidence>
<evidence type="ECO:0000256" key="6">
    <source>
        <dbReference type="ARBA" id="ARBA00022741"/>
    </source>
</evidence>
<evidence type="ECO:0000256" key="2">
    <source>
        <dbReference type="ARBA" id="ARBA00022448"/>
    </source>
</evidence>
<feature type="transmembrane region" description="Helical" evidence="11">
    <location>
        <begin position="70"/>
        <end position="95"/>
    </location>
</feature>
<evidence type="ECO:0000256" key="3">
    <source>
        <dbReference type="ARBA" id="ARBA00022475"/>
    </source>
</evidence>
<reference evidence="14" key="2">
    <citation type="journal article" date="2016" name="Int. J. Syst. Evol. Microbiol.">
        <title>Lawsonella clevelandensis gen. nov., sp. nov., a new member of the suborder Corynebacterineae isolated from human abscesses.</title>
        <authorList>
            <person name="Bell M.E."/>
            <person name="Bernard K.A."/>
            <person name="Harrington S.M."/>
            <person name="Patel N.B."/>
            <person name="Tucker T.A."/>
            <person name="Metcalfe M.G."/>
            <person name="McQuiston J.R."/>
        </authorList>
    </citation>
    <scope>NUCLEOTIDE SEQUENCE</scope>
    <source>
        <strain evidence="14">X1698</strain>
    </source>
</reference>
<evidence type="ECO:0000256" key="7">
    <source>
        <dbReference type="ARBA" id="ARBA00022840"/>
    </source>
</evidence>
<keyword evidence="4" id="KW-0997">Cell inner membrane</keyword>
<dbReference type="FunFam" id="3.40.50.300:FF:000221">
    <property type="entry name" value="Multidrug ABC transporter ATP-binding protein"/>
    <property type="match status" value="1"/>
</dbReference>
<keyword evidence="8 11" id="KW-1133">Transmembrane helix</keyword>
<evidence type="ECO:0000256" key="1">
    <source>
        <dbReference type="ARBA" id="ARBA00004429"/>
    </source>
</evidence>
<dbReference type="PROSITE" id="PS50893">
    <property type="entry name" value="ABC_TRANSPORTER_2"/>
    <property type="match status" value="1"/>
</dbReference>
<feature type="transmembrane region" description="Helical" evidence="11">
    <location>
        <begin position="25"/>
        <end position="50"/>
    </location>
</feature>
<organism evidence="14 16">
    <name type="scientific">Lawsonella clevelandensis</name>
    <dbReference type="NCBI Taxonomy" id="1528099"/>
    <lineage>
        <taxon>Bacteria</taxon>
        <taxon>Bacillati</taxon>
        <taxon>Actinomycetota</taxon>
        <taxon>Actinomycetes</taxon>
        <taxon>Mycobacteriales</taxon>
        <taxon>Lawsonellaceae</taxon>
        <taxon>Lawsonella</taxon>
    </lineage>
</organism>
<evidence type="ECO:0000256" key="8">
    <source>
        <dbReference type="ARBA" id="ARBA00022989"/>
    </source>
</evidence>
<reference evidence="14 16" key="1">
    <citation type="journal article" date="2015" name="Genome Announc.">
        <title>Complete Genome Sequences for Two Strains of a Novel Fastidious, Partially Acid-Fast, Gram-Positive Corynebacterineae Bacterium, Derived from Human Clinical Samples.</title>
        <authorList>
            <person name="Nicholson A.C."/>
            <person name="Bell M."/>
            <person name="Humrighouse B.W."/>
            <person name="McQuiston J.R."/>
        </authorList>
    </citation>
    <scope>NUCLEOTIDE SEQUENCE [LARGE SCALE GENOMIC DNA]</scope>
    <source>
        <strain evidence="14 16">X1698</strain>
    </source>
</reference>
<dbReference type="EMBL" id="LR584267">
    <property type="protein sequence ID" value="VHO00511.1"/>
    <property type="molecule type" value="Genomic_DNA"/>
</dbReference>
<dbReference type="InterPro" id="IPR017871">
    <property type="entry name" value="ABC_transporter-like_CS"/>
</dbReference>
<dbReference type="PANTHER" id="PTHR24221">
    <property type="entry name" value="ATP-BINDING CASSETTE SUB-FAMILY B"/>
    <property type="match status" value="1"/>
</dbReference>
<protein>
    <submittedName>
        <fullName evidence="15">Iron import ATP-binding/permease protein IrtA</fullName>
    </submittedName>
</protein>
<comment type="subcellular location">
    <subcellularLocation>
        <location evidence="1">Cell inner membrane</location>
        <topology evidence="1">Multi-pass membrane protein</topology>
    </subcellularLocation>
</comment>
<accession>A0A0M5KZK1</accession>
<feature type="transmembrane region" description="Helical" evidence="11">
    <location>
        <begin position="200"/>
        <end position="224"/>
    </location>
</feature>
<dbReference type="InterPro" id="IPR039421">
    <property type="entry name" value="Type_1_exporter"/>
</dbReference>
<dbReference type="SUPFAM" id="SSF52540">
    <property type="entry name" value="P-loop containing nucleoside triphosphate hydrolases"/>
    <property type="match status" value="1"/>
</dbReference>
<dbReference type="OrthoDB" id="9806127at2"/>
<evidence type="ECO:0000313" key="17">
    <source>
        <dbReference type="Proteomes" id="UP000324288"/>
    </source>
</evidence>
<dbReference type="Gene3D" id="3.40.50.300">
    <property type="entry name" value="P-loop containing nucleotide triphosphate hydrolases"/>
    <property type="match status" value="1"/>
</dbReference>
<keyword evidence="6" id="KW-0547">Nucleotide-binding</keyword>
<reference evidence="15 17" key="3">
    <citation type="submission" date="2019-04" db="EMBL/GenBank/DDBJ databases">
        <authorList>
            <person name="Seth-Smith MB H."/>
            <person name="Seth-Smith H."/>
        </authorList>
    </citation>
    <scope>NUCLEOTIDE SEQUENCE [LARGE SCALE GENOMIC DNA]</scope>
    <source>
        <strain evidence="15">USB-603019</strain>
    </source>
</reference>
<feature type="transmembrane region" description="Helical" evidence="11">
    <location>
        <begin position="287"/>
        <end position="308"/>
    </location>
</feature>
<feature type="transmembrane region" description="Helical" evidence="11">
    <location>
        <begin position="141"/>
        <end position="162"/>
    </location>
</feature>
<dbReference type="PROSITE" id="PS00211">
    <property type="entry name" value="ABC_TRANSPORTER_1"/>
    <property type="match status" value="1"/>
</dbReference>
<evidence type="ECO:0000259" key="12">
    <source>
        <dbReference type="PROSITE" id="PS50893"/>
    </source>
</evidence>
<dbReference type="InterPro" id="IPR036640">
    <property type="entry name" value="ABC1_TM_sf"/>
</dbReference>
<dbReference type="GO" id="GO:0016887">
    <property type="term" value="F:ATP hydrolysis activity"/>
    <property type="evidence" value="ECO:0007669"/>
    <property type="project" value="InterPro"/>
</dbReference>
<dbReference type="Gene3D" id="1.20.1560.10">
    <property type="entry name" value="ABC transporter type 1, transmembrane domain"/>
    <property type="match status" value="1"/>
</dbReference>
<dbReference type="Proteomes" id="UP000324288">
    <property type="component" value="Chromosome"/>
</dbReference>
<feature type="domain" description="ABC transmembrane type-1" evidence="13">
    <location>
        <begin position="25"/>
        <end position="316"/>
    </location>
</feature>
<dbReference type="PROSITE" id="PS50929">
    <property type="entry name" value="ABC_TM1F"/>
    <property type="match status" value="1"/>
</dbReference>
<evidence type="ECO:0000313" key="14">
    <source>
        <dbReference type="EMBL" id="ALE18985.1"/>
    </source>
</evidence>
<keyword evidence="2" id="KW-0813">Transport</keyword>
<proteinExistence type="inferred from homology"/>
<keyword evidence="7 15" id="KW-0067">ATP-binding</keyword>
<dbReference type="Proteomes" id="UP000068137">
    <property type="component" value="Chromosome"/>
</dbReference>
<keyword evidence="5 11" id="KW-0812">Transmembrane</keyword>
<evidence type="ECO:0000313" key="15">
    <source>
        <dbReference type="EMBL" id="VHO00511.1"/>
    </source>
</evidence>
<evidence type="ECO:0000256" key="4">
    <source>
        <dbReference type="ARBA" id="ARBA00022519"/>
    </source>
</evidence>
<sequence length="614" mass="66189">MNEKTKAPTGSSLTRLLRPVSAHTAIALVFEVIGAAASVLPFIALTQIAHELVDAYQHGVAPNTDATWDGVFLLLIGIGIQLGFTSLALLITHFADVRLQAHLRLTLADKMGRLPLGWFDNNSSGRVRHLIANDVDALHQLVAHSVVETVSAVITPLVGLIYCFYLDWRLGLIALVPILAYFVTYSLLTIKCERDMMNQIAAGLAVISAAIVDYVNGVSVLKIFNQTGTGFSRFKEASEAFTKRFRELVNPAMRAQSIAVSFMLLPTSALITLGFGVWFVQEGWTTPINLLVVTIIAMTIPSTVYTVAISNTAMKDAVAAAGRITDLLDEPELPEPEPATAQVPTRKDVEFDHVTFSYREGKDVINDVSFTLPAGSITALVGPSGAGKSTLGTLLPRFRDVTGGAIRIGGVDLRNMTTDTLYHTVGIVLQDVQMLKISVRDNIRLACPAATDEQVIDAAKVARIHSRIMEFEDGYDTIVGVDALLSGGEAQRISIARTLLSNTPILVLDEATSATDPESEAEIQQALSRLVAGRTVLVIAHRLSTIAQVDNIIVLDHGSIVESGTHDELRAQGGMYAHMWDTLHSAESDTLLAQDTSTPHAATTMQHTTQEAQA</sequence>
<evidence type="ECO:0000256" key="10">
    <source>
        <dbReference type="ARBA" id="ARBA00023455"/>
    </source>
</evidence>
<dbReference type="InterPro" id="IPR011527">
    <property type="entry name" value="ABC1_TM_dom"/>
</dbReference>
<dbReference type="AlphaFoldDB" id="A0A0M5KZK1"/>
<dbReference type="RefSeq" id="WP_053961959.1">
    <property type="nucleotide sequence ID" value="NZ_CP012390.1"/>
</dbReference>